<proteinExistence type="predicted"/>
<dbReference type="STRING" id="1357399.HMPREF2087_01464"/>
<evidence type="ECO:0008006" key="3">
    <source>
        <dbReference type="Google" id="ProtNLM"/>
    </source>
</evidence>
<dbReference type="InterPro" id="IPR003477">
    <property type="entry name" value="PemK-like"/>
</dbReference>
<dbReference type="Proteomes" id="UP000018688">
    <property type="component" value="Unassembled WGS sequence"/>
</dbReference>
<dbReference type="AlphaFoldDB" id="V8CFX3"/>
<dbReference type="EMBL" id="AZJJ01000007">
    <property type="protein sequence ID" value="ETD25636.1"/>
    <property type="molecule type" value="Genomic_DNA"/>
</dbReference>
<dbReference type="HOGENOM" id="CLU_156414_0_0_7"/>
<dbReference type="InterPro" id="IPR011067">
    <property type="entry name" value="Plasmid_toxin/cell-grow_inhib"/>
</dbReference>
<protein>
    <recommendedName>
        <fullName evidence="3">Toxin-antitoxin system, toxin component, MazF family</fullName>
    </recommendedName>
</protein>
<dbReference type="PATRIC" id="fig|1357399.3.peg.1529"/>
<dbReference type="eggNOG" id="COG2337">
    <property type="taxonomic scope" value="Bacteria"/>
</dbReference>
<dbReference type="SUPFAM" id="SSF50118">
    <property type="entry name" value="Cell growth inhibitor/plasmid maintenance toxic component"/>
    <property type="match status" value="1"/>
</dbReference>
<evidence type="ECO:0000313" key="1">
    <source>
        <dbReference type="EMBL" id="ETD25636.1"/>
    </source>
</evidence>
<name>V8CFX3_9HELI</name>
<organism evidence="1 2">
    <name type="scientific">Helicobacter canis NCTC 12740</name>
    <dbReference type="NCBI Taxonomy" id="1357399"/>
    <lineage>
        <taxon>Bacteria</taxon>
        <taxon>Pseudomonadati</taxon>
        <taxon>Campylobacterota</taxon>
        <taxon>Epsilonproteobacteria</taxon>
        <taxon>Campylobacterales</taxon>
        <taxon>Helicobacteraceae</taxon>
        <taxon>Helicobacter</taxon>
    </lineage>
</organism>
<evidence type="ECO:0000313" key="2">
    <source>
        <dbReference type="Proteomes" id="UP000018688"/>
    </source>
</evidence>
<accession>V8CFX3</accession>
<dbReference type="Gene3D" id="2.30.30.110">
    <property type="match status" value="1"/>
</dbReference>
<keyword evidence="2" id="KW-1185">Reference proteome</keyword>
<gene>
    <name evidence="1" type="ORF">HMPREF2087_01464</name>
</gene>
<dbReference type="Pfam" id="PF02452">
    <property type="entry name" value="PemK_toxin"/>
    <property type="match status" value="1"/>
</dbReference>
<dbReference type="OrthoDB" id="5325266at2"/>
<sequence>MNDNARFELWNTTKQSIHSKTHAKNIQPRRIYWVSIGQNVGSEVYGKDSTFTRPVLVLNVFYNQLFLGVPLSSKTKGKSGKLYHKFTDSKGKLQVALLGQIRVFDSKRVERLLANVDTKEFTLIKHKVKENIIGKD</sequence>
<comment type="caution">
    <text evidence="1">The sequence shown here is derived from an EMBL/GenBank/DDBJ whole genome shotgun (WGS) entry which is preliminary data.</text>
</comment>
<dbReference type="RefSeq" id="WP_023930480.1">
    <property type="nucleotide sequence ID" value="NZ_KI669458.1"/>
</dbReference>
<reference evidence="1 2" key="1">
    <citation type="submission" date="2013-10" db="EMBL/GenBank/DDBJ databases">
        <title>The Genome Sequence of Helicobacter canis NCTC 12740.</title>
        <authorList>
            <consortium name="The Broad Institute Genomics Platform"/>
            <person name="Earl A."/>
            <person name="Fox J.G."/>
            <person name="Shen Z."/>
            <person name="Young S.K."/>
            <person name="Zeng Q."/>
            <person name="Gargeya S."/>
            <person name="Fitzgerald M."/>
            <person name="Abouelleil A."/>
            <person name="Alvarado L."/>
            <person name="Chapman S.B."/>
            <person name="Gainer-Dewar J."/>
            <person name="Goldberg J."/>
            <person name="Griggs A."/>
            <person name="Gujja S."/>
            <person name="Hansen M."/>
            <person name="Howarth C."/>
            <person name="Imamovic A."/>
            <person name="Ireland A."/>
            <person name="Larimer J."/>
            <person name="McCowan C."/>
            <person name="Murphy C."/>
            <person name="Pearson M."/>
            <person name="Poon T.W."/>
            <person name="Priest M."/>
            <person name="Roberts A."/>
            <person name="Saif S."/>
            <person name="Shea T."/>
            <person name="Sykes S."/>
            <person name="Wortman J."/>
            <person name="Nusbaum C."/>
            <person name="Birren B."/>
        </authorList>
    </citation>
    <scope>NUCLEOTIDE SEQUENCE [LARGE SCALE GENOMIC DNA]</scope>
    <source>
        <strain evidence="1 2">NCTC 12740</strain>
    </source>
</reference>
<dbReference type="GO" id="GO:0003677">
    <property type="term" value="F:DNA binding"/>
    <property type="evidence" value="ECO:0007669"/>
    <property type="project" value="InterPro"/>
</dbReference>